<dbReference type="InParanoid" id="A0A6I8PPH6"/>
<dbReference type="AlphaFoldDB" id="A0A6I8PPH6"/>
<sequence length="242" mass="27432">MSSWRRLPVWTLGRFSAWIGPWGRHPPSRPWPSLSHGICSSSHQLNASTSRAPFPSLPRGSPLRPVAVSPLCPTLSSSRLKSNKSSRKARNRTLQQQEEEEDEDSPEEGDWSEQEDLLDNDPHVTRDYKDLDKVVPSLRYDAILKAGLDIARNKVEDAFYKGELRLNGEKLWKKSRTVRGFEPYPGINREANSYSPSSLRHHFPPLASLRSSRSSAEPTEGLGVPGVETHYWVSLKRPFWGH</sequence>
<reference evidence="3" key="1">
    <citation type="submission" date="2025-08" db="UniProtKB">
        <authorList>
            <consortium name="Ensembl"/>
        </authorList>
    </citation>
    <scope>IDENTIFICATION</scope>
    <source>
        <strain evidence="3">Glennie</strain>
    </source>
</reference>
<dbReference type="GeneTree" id="ENSGT00390000009366"/>
<feature type="compositionally biased region" description="Acidic residues" evidence="1">
    <location>
        <begin position="97"/>
        <end position="119"/>
    </location>
</feature>
<dbReference type="GO" id="GO:0005739">
    <property type="term" value="C:mitochondrion"/>
    <property type="evidence" value="ECO:0000318"/>
    <property type="project" value="GO_Central"/>
</dbReference>
<dbReference type="FunCoup" id="A0A6I8PPH6">
    <property type="interactions" value="404"/>
</dbReference>
<keyword evidence="4" id="KW-1185">Reference proteome</keyword>
<dbReference type="GO" id="GO:1903108">
    <property type="term" value="P:regulation of mitochondrial transcription"/>
    <property type="evidence" value="ECO:0000318"/>
    <property type="project" value="GO_Central"/>
</dbReference>
<dbReference type="InterPro" id="IPR057896">
    <property type="entry name" value="MTRES1_C"/>
</dbReference>
<dbReference type="PANTHER" id="PTHR13633:SF3">
    <property type="entry name" value="MITOCHONDRIAL TRANSCRIPTION RESCUE FACTOR 1"/>
    <property type="match status" value="1"/>
</dbReference>
<feature type="compositionally biased region" description="Basic residues" evidence="1">
    <location>
        <begin position="81"/>
        <end position="91"/>
    </location>
</feature>
<evidence type="ECO:0000259" key="2">
    <source>
        <dbReference type="Pfam" id="PF25818"/>
    </source>
</evidence>
<feature type="domain" description="Mitochondrial transcription rescue factor 1 C-terminal" evidence="2">
    <location>
        <begin position="129"/>
        <end position="179"/>
    </location>
</feature>
<reference evidence="3" key="2">
    <citation type="submission" date="2025-09" db="UniProtKB">
        <authorList>
            <consortium name="Ensembl"/>
        </authorList>
    </citation>
    <scope>IDENTIFICATION</scope>
    <source>
        <strain evidence="3">Glennie</strain>
    </source>
</reference>
<dbReference type="PANTHER" id="PTHR13633">
    <property type="entry name" value="MITOCHONDRIAL TRANSCRIPTION RESCUE FACTOR 1"/>
    <property type="match status" value="1"/>
</dbReference>
<name>A0A6I8PPH6_ORNAN</name>
<evidence type="ECO:0000256" key="1">
    <source>
        <dbReference type="SAM" id="MobiDB-lite"/>
    </source>
</evidence>
<dbReference type="Pfam" id="PF25818">
    <property type="entry name" value="MTRES1_C"/>
    <property type="match status" value="1"/>
</dbReference>
<dbReference type="Bgee" id="ENSOANG00000000784">
    <property type="expression patterns" value="Expressed in fibroblast and 8 other cell types or tissues"/>
</dbReference>
<dbReference type="Proteomes" id="UP000002279">
    <property type="component" value="Unplaced"/>
</dbReference>
<evidence type="ECO:0000313" key="3">
    <source>
        <dbReference type="Ensembl" id="ENSOANP00000054350.1"/>
    </source>
</evidence>
<accession>A0A6I8PPH6</accession>
<feature type="region of interest" description="Disordered" evidence="1">
    <location>
        <begin position="38"/>
        <end position="124"/>
    </location>
</feature>
<gene>
    <name evidence="3" type="primary">MTRES1</name>
</gene>
<dbReference type="GO" id="GO:0003723">
    <property type="term" value="F:RNA binding"/>
    <property type="evidence" value="ECO:0000318"/>
    <property type="project" value="GO_Central"/>
</dbReference>
<proteinExistence type="predicted"/>
<feature type="compositionally biased region" description="Polar residues" evidence="1">
    <location>
        <begin position="38"/>
        <end position="51"/>
    </location>
</feature>
<organism evidence="3 4">
    <name type="scientific">Ornithorhynchus anatinus</name>
    <name type="common">Duckbill platypus</name>
    <dbReference type="NCBI Taxonomy" id="9258"/>
    <lineage>
        <taxon>Eukaryota</taxon>
        <taxon>Metazoa</taxon>
        <taxon>Chordata</taxon>
        <taxon>Craniata</taxon>
        <taxon>Vertebrata</taxon>
        <taxon>Euteleostomi</taxon>
        <taxon>Mammalia</taxon>
        <taxon>Monotremata</taxon>
        <taxon>Ornithorhynchidae</taxon>
        <taxon>Ornithorhynchus</taxon>
    </lineage>
</organism>
<evidence type="ECO:0000313" key="4">
    <source>
        <dbReference type="Proteomes" id="UP000002279"/>
    </source>
</evidence>
<protein>
    <submittedName>
        <fullName evidence="3">Mitochondrial transcription rescue factor 1</fullName>
    </submittedName>
</protein>
<dbReference type="Ensembl" id="ENSOANT00000052108.1">
    <property type="protein sequence ID" value="ENSOANP00000054350.1"/>
    <property type="gene ID" value="ENSOANG00000000784.3"/>
</dbReference>